<dbReference type="PIRSF" id="PIRSF003092">
    <property type="entry name" value="MinD"/>
    <property type="match status" value="1"/>
</dbReference>
<dbReference type="InterPro" id="IPR002586">
    <property type="entry name" value="CobQ/CobB/MinD/ParA_Nub-bd_dom"/>
</dbReference>
<evidence type="ECO:0000256" key="2">
    <source>
        <dbReference type="ARBA" id="ARBA00022840"/>
    </source>
</evidence>
<keyword evidence="6" id="KW-1185">Reference proteome</keyword>
<dbReference type="PANTHER" id="PTHR43384">
    <property type="entry name" value="SEPTUM SITE-DETERMINING PROTEIN MIND HOMOLOG, CHLOROPLASTIC-RELATED"/>
    <property type="match status" value="1"/>
</dbReference>
<feature type="domain" description="CobQ/CobB/MinD/ParA nucleotide binding" evidence="4">
    <location>
        <begin position="10"/>
        <end position="225"/>
    </location>
</feature>
<feature type="region of interest" description="Disordered" evidence="3">
    <location>
        <begin position="252"/>
        <end position="278"/>
    </location>
</feature>
<evidence type="ECO:0000256" key="1">
    <source>
        <dbReference type="ARBA" id="ARBA00022741"/>
    </source>
</evidence>
<dbReference type="RefSeq" id="WP_252956079.1">
    <property type="nucleotide sequence ID" value="NZ_JAFIRR010000193.1"/>
</dbReference>
<accession>A0ABT1DBX0</accession>
<protein>
    <submittedName>
        <fullName evidence="5">AAA family ATPase</fullName>
    </submittedName>
</protein>
<sequence length="278" mass="28704">MTPAPAGRLIAIASGKGGVGKTWLSITLAQALARAGRRVLLADADLGLANVDVQLGLDPARDLGVLLGGQDLASVVQRHAAGFDILPGRSGSGALANPGEAGFARLLAALLRARREWREVVLDLGAGLDQGVRRLAAAADLLLVVATEEPTSLTDAYAVLKLHRRDRPGGAAAVVVNQAADAAAGERTWQALDRACRGFLGAGVPLAGVVRRDARVPEAIRRRTPLLTRHPASPAARDVEVLAARLLERPQPGWDAGLSSPAGENRAGFPTPGAQASC</sequence>
<name>A0ABT1DBX0_9PROT</name>
<dbReference type="Pfam" id="PF01656">
    <property type="entry name" value="CbiA"/>
    <property type="match status" value="1"/>
</dbReference>
<dbReference type="InterPro" id="IPR050625">
    <property type="entry name" value="ParA/MinD_ATPase"/>
</dbReference>
<keyword evidence="2" id="KW-0067">ATP-binding</keyword>
<dbReference type="SUPFAM" id="SSF52540">
    <property type="entry name" value="P-loop containing nucleoside triphosphate hydrolases"/>
    <property type="match status" value="1"/>
</dbReference>
<evidence type="ECO:0000313" key="6">
    <source>
        <dbReference type="Proteomes" id="UP001523392"/>
    </source>
</evidence>
<dbReference type="Gene3D" id="3.40.50.300">
    <property type="entry name" value="P-loop containing nucleotide triphosphate hydrolases"/>
    <property type="match status" value="1"/>
</dbReference>
<keyword evidence="1" id="KW-0547">Nucleotide-binding</keyword>
<proteinExistence type="predicted"/>
<comment type="caution">
    <text evidence="5">The sequence shown here is derived from an EMBL/GenBank/DDBJ whole genome shotgun (WGS) entry which is preliminary data.</text>
</comment>
<dbReference type="InterPro" id="IPR025501">
    <property type="entry name" value="MinD_FleN"/>
</dbReference>
<dbReference type="EMBL" id="JAFIRR010000193">
    <property type="protein sequence ID" value="MCO6419435.1"/>
    <property type="molecule type" value="Genomic_DNA"/>
</dbReference>
<evidence type="ECO:0000259" key="4">
    <source>
        <dbReference type="Pfam" id="PF01656"/>
    </source>
</evidence>
<dbReference type="Proteomes" id="UP001523392">
    <property type="component" value="Unassembled WGS sequence"/>
</dbReference>
<gene>
    <name evidence="5" type="ORF">JYK14_25205</name>
</gene>
<reference evidence="5 6" key="1">
    <citation type="submission" date="2021-12" db="EMBL/GenBank/DDBJ databases">
        <title>Siccirubricoccus leaddurans sp. nov., a high concentration Zn2+ tolerance bacterium.</title>
        <authorList>
            <person name="Cao Y."/>
        </authorList>
    </citation>
    <scope>NUCLEOTIDE SEQUENCE [LARGE SCALE GENOMIC DNA]</scope>
    <source>
        <strain evidence="5 6">KC 17139</strain>
    </source>
</reference>
<dbReference type="PANTHER" id="PTHR43384:SF4">
    <property type="entry name" value="CELLULOSE BIOSYNTHESIS PROTEIN BCSQ-RELATED"/>
    <property type="match status" value="1"/>
</dbReference>
<dbReference type="InterPro" id="IPR027417">
    <property type="entry name" value="P-loop_NTPase"/>
</dbReference>
<evidence type="ECO:0000256" key="3">
    <source>
        <dbReference type="SAM" id="MobiDB-lite"/>
    </source>
</evidence>
<organism evidence="5 6">
    <name type="scientific">Siccirubricoccus soli</name>
    <dbReference type="NCBI Taxonomy" id="2899147"/>
    <lineage>
        <taxon>Bacteria</taxon>
        <taxon>Pseudomonadati</taxon>
        <taxon>Pseudomonadota</taxon>
        <taxon>Alphaproteobacteria</taxon>
        <taxon>Acetobacterales</taxon>
        <taxon>Roseomonadaceae</taxon>
        <taxon>Siccirubricoccus</taxon>
    </lineage>
</organism>
<evidence type="ECO:0000313" key="5">
    <source>
        <dbReference type="EMBL" id="MCO6419435.1"/>
    </source>
</evidence>